<accession>A0A8S5NGW9</accession>
<dbReference type="Pfam" id="PF05894">
    <property type="entry name" value="Podovirus_Gp16"/>
    <property type="match status" value="1"/>
</dbReference>
<name>A0A8S5NGW9_9CAUD</name>
<dbReference type="EMBL" id="BK015162">
    <property type="protein sequence ID" value="DAD93562.1"/>
    <property type="molecule type" value="Genomic_DNA"/>
</dbReference>
<protein>
    <submittedName>
        <fullName evidence="1">Terminase</fullName>
    </submittedName>
</protein>
<dbReference type="InterPro" id="IPR008784">
    <property type="entry name" value="Podovirus_Gp16"/>
</dbReference>
<proteinExistence type="predicted"/>
<sequence length="344" mass="39837">MSKYYDGTKLLSMLDINGNKPEIYMVTTNRTGGKTTYFSRLLVNSFLKRTEKFALVYRYNYELDEVADKFFKDIGSLFFRGYEMTSKRRASGIFHELYLNEESCGYAFSLNNADALKRYSHLFSDVKKMLFDEFQSETNHYCTDEIKKFLSVHTSVARGQGKQIRYVPVYMCGNTVSLINPYYTAMKISSRLREDTLFLRGDGFVLEQGYIDTAAIAQKQSGFNKAFASDKYVAYSSQAVYLNDSKAFIDKPTGRGRYVFTLKYKDRMFGIKEYADSGIIYCDDKPDNTCPIKITVTTDDHNINYVMLKKNDLILTNLRFYFEHGCLRFKDMICKEAVLTSLSY</sequence>
<reference evidence="1" key="1">
    <citation type="journal article" date="2021" name="Proc. Natl. Acad. Sci. U.S.A.">
        <title>A Catalog of Tens of Thousands of Viruses from Human Metagenomes Reveals Hidden Associations with Chronic Diseases.</title>
        <authorList>
            <person name="Tisza M.J."/>
            <person name="Buck C.B."/>
        </authorList>
    </citation>
    <scope>NUCLEOTIDE SEQUENCE</scope>
    <source>
        <strain evidence="1">Ct2nF21</strain>
    </source>
</reference>
<organism evidence="1">
    <name type="scientific">Podoviridae sp. ct2nF21</name>
    <dbReference type="NCBI Taxonomy" id="2826537"/>
    <lineage>
        <taxon>Viruses</taxon>
        <taxon>Duplodnaviria</taxon>
        <taxon>Heunggongvirae</taxon>
        <taxon>Uroviricota</taxon>
        <taxon>Caudoviricetes</taxon>
    </lineage>
</organism>
<evidence type="ECO:0000313" key="1">
    <source>
        <dbReference type="EMBL" id="DAD93562.1"/>
    </source>
</evidence>